<evidence type="ECO:0000313" key="1">
    <source>
        <dbReference type="EMBL" id="MBF5059620.1"/>
    </source>
</evidence>
<protein>
    <submittedName>
        <fullName evidence="1">Uncharacterized protein</fullName>
    </submittedName>
</protein>
<organism evidence="1 2">
    <name type="scientific">Candidatus Neptunichlamydia vexilliferae</name>
    <dbReference type="NCBI Taxonomy" id="1651774"/>
    <lineage>
        <taxon>Bacteria</taxon>
        <taxon>Pseudomonadati</taxon>
        <taxon>Chlamydiota</taxon>
        <taxon>Chlamydiia</taxon>
        <taxon>Parachlamydiales</taxon>
        <taxon>Simkaniaceae</taxon>
        <taxon>Candidatus Neptunichlamydia</taxon>
    </lineage>
</organism>
<comment type="caution">
    <text evidence="1">The sequence shown here is derived from an EMBL/GenBank/DDBJ whole genome shotgun (WGS) entry which is preliminary data.</text>
</comment>
<proteinExistence type="predicted"/>
<dbReference type="RefSeq" id="WP_194847922.1">
    <property type="nucleotide sequence ID" value="NZ_JAAEJV010000031.1"/>
</dbReference>
<gene>
    <name evidence="1" type="ORF">NEPTK9_001136</name>
</gene>
<name>A0ABS0B236_9BACT</name>
<accession>A0ABS0B236</accession>
<sequence>MYSLEILANKIYGPSYVSLEYALAYYGMIPEHVVEVTSVTSKRKRLYNTPVGRFSYTPIPLSLYGVGFTLLEEKPIPIPTQDLGGCQSQRSRFSPIEAGLYPGDRGDAEGVKAGDSGAGKTQILSRNRYILIATPEKALADLFYVKKPQVKTEEELEMFLFEDLRLEESAVLKLNIETLADIQKKGGSPLLSLLIHYLRSQA</sequence>
<evidence type="ECO:0000313" key="2">
    <source>
        <dbReference type="Proteomes" id="UP001194714"/>
    </source>
</evidence>
<dbReference type="EMBL" id="JAAEJV010000031">
    <property type="protein sequence ID" value="MBF5059620.1"/>
    <property type="molecule type" value="Genomic_DNA"/>
</dbReference>
<keyword evidence="2" id="KW-1185">Reference proteome</keyword>
<dbReference type="Proteomes" id="UP001194714">
    <property type="component" value="Unassembled WGS sequence"/>
</dbReference>
<reference evidence="1 2" key="1">
    <citation type="submission" date="2020-01" db="EMBL/GenBank/DDBJ databases">
        <title>Draft genome sequence of Cand. Neptunochlamydia vexilliferae K9.</title>
        <authorList>
            <person name="Schulz F."/>
            <person name="Koestlbacher S."/>
            <person name="Wascher F."/>
            <person name="Pizzetti I."/>
            <person name="Horn M."/>
        </authorList>
    </citation>
    <scope>NUCLEOTIDE SEQUENCE [LARGE SCALE GENOMIC DNA]</scope>
    <source>
        <strain evidence="1 2">K9</strain>
    </source>
</reference>